<evidence type="ECO:0000313" key="6">
    <source>
        <dbReference type="EMBL" id="MFC4309695.1"/>
    </source>
</evidence>
<feature type="transmembrane region" description="Helical" evidence="4">
    <location>
        <begin position="6"/>
        <end position="25"/>
    </location>
</feature>
<evidence type="ECO:0000259" key="5">
    <source>
        <dbReference type="Pfam" id="PF05118"/>
    </source>
</evidence>
<evidence type="ECO:0000256" key="3">
    <source>
        <dbReference type="ARBA" id="ARBA00023002"/>
    </source>
</evidence>
<keyword evidence="3" id="KW-0560">Oxidoreductase</keyword>
<evidence type="ECO:0000256" key="4">
    <source>
        <dbReference type="SAM" id="Phobius"/>
    </source>
</evidence>
<keyword evidence="4" id="KW-1133">Transmembrane helix</keyword>
<reference evidence="7" key="1">
    <citation type="journal article" date="2019" name="Int. J. Syst. Evol. Microbiol.">
        <title>The Global Catalogue of Microorganisms (GCM) 10K type strain sequencing project: providing services to taxonomists for standard genome sequencing and annotation.</title>
        <authorList>
            <consortium name="The Broad Institute Genomics Platform"/>
            <consortium name="The Broad Institute Genome Sequencing Center for Infectious Disease"/>
            <person name="Wu L."/>
            <person name="Ma J."/>
        </authorList>
    </citation>
    <scope>NUCLEOTIDE SEQUENCE [LARGE SCALE GENOMIC DNA]</scope>
    <source>
        <strain evidence="7">CGMCC 1.10759</strain>
    </source>
</reference>
<accession>A0ABV8SQT0</accession>
<dbReference type="EMBL" id="JBHSDU010000003">
    <property type="protein sequence ID" value="MFC4309695.1"/>
    <property type="molecule type" value="Genomic_DNA"/>
</dbReference>
<dbReference type="InterPro" id="IPR051821">
    <property type="entry name" value="Asp/Asn_beta-hydroxylase"/>
</dbReference>
<proteinExistence type="inferred from homology"/>
<keyword evidence="4" id="KW-0472">Membrane</keyword>
<dbReference type="Proteomes" id="UP001595904">
    <property type="component" value="Unassembled WGS sequence"/>
</dbReference>
<dbReference type="RefSeq" id="WP_380596733.1">
    <property type="nucleotide sequence ID" value="NZ_JBHSDU010000003.1"/>
</dbReference>
<dbReference type="Gene3D" id="2.60.120.330">
    <property type="entry name" value="B-lactam Antibiotic, Isopenicillin N Synthase, Chain"/>
    <property type="match status" value="1"/>
</dbReference>
<feature type="transmembrane region" description="Helical" evidence="4">
    <location>
        <begin position="287"/>
        <end position="304"/>
    </location>
</feature>
<dbReference type="PANTHER" id="PTHR46332:SF5">
    <property type="entry name" value="ASPARTATE BETA-HYDROXYLASE DOMAIN CONTAINING 2"/>
    <property type="match status" value="1"/>
</dbReference>
<dbReference type="Pfam" id="PF05118">
    <property type="entry name" value="Asp_Arg_Hydrox"/>
    <property type="match status" value="1"/>
</dbReference>
<comment type="caution">
    <text evidence="6">The sequence shown here is derived from an EMBL/GenBank/DDBJ whole genome shotgun (WGS) entry which is preliminary data.</text>
</comment>
<dbReference type="InterPro" id="IPR027443">
    <property type="entry name" value="IPNS-like_sf"/>
</dbReference>
<dbReference type="SUPFAM" id="SSF51197">
    <property type="entry name" value="Clavaminate synthase-like"/>
    <property type="match status" value="1"/>
</dbReference>
<protein>
    <submittedName>
        <fullName evidence="6">Aspartyl/asparaginyl beta-hydroxylase domain-containing protein</fullName>
    </submittedName>
</protein>
<comment type="similarity">
    <text evidence="1">Belongs to the aspartyl/asparaginyl beta-hydroxylase family.</text>
</comment>
<gene>
    <name evidence="6" type="ORF">ACFPN2_11445</name>
</gene>
<evidence type="ECO:0000313" key="7">
    <source>
        <dbReference type="Proteomes" id="UP001595904"/>
    </source>
</evidence>
<keyword evidence="2" id="KW-0223">Dioxygenase</keyword>
<evidence type="ECO:0000256" key="2">
    <source>
        <dbReference type="ARBA" id="ARBA00022964"/>
    </source>
</evidence>
<feature type="domain" description="Aspartyl/asparaginy/proline hydroxylase" evidence="5">
    <location>
        <begin position="76"/>
        <end position="229"/>
    </location>
</feature>
<dbReference type="InterPro" id="IPR007803">
    <property type="entry name" value="Asp/Arg/Pro-Hydrxlase"/>
</dbReference>
<dbReference type="PANTHER" id="PTHR46332">
    <property type="entry name" value="ASPARTATE BETA-HYDROXYLASE DOMAIN-CONTAINING PROTEIN 2"/>
    <property type="match status" value="1"/>
</dbReference>
<name>A0ABV8SQT0_9GAMM</name>
<organism evidence="6 7">
    <name type="scientific">Steroidobacter flavus</name>
    <dbReference type="NCBI Taxonomy" id="1842136"/>
    <lineage>
        <taxon>Bacteria</taxon>
        <taxon>Pseudomonadati</taxon>
        <taxon>Pseudomonadota</taxon>
        <taxon>Gammaproteobacteria</taxon>
        <taxon>Steroidobacterales</taxon>
        <taxon>Steroidobacteraceae</taxon>
        <taxon>Steroidobacter</taxon>
    </lineage>
</organism>
<keyword evidence="7" id="KW-1185">Reference proteome</keyword>
<evidence type="ECO:0000256" key="1">
    <source>
        <dbReference type="ARBA" id="ARBA00007730"/>
    </source>
</evidence>
<keyword evidence="4" id="KW-0812">Transmembrane</keyword>
<sequence>MFHTLLSPRLLILVTFLASVTFVQFRGRVRHKLSRLVADHANLLAPYNSLMYLFSAVKAKPYADVRDFPELKQVTEQWQMIREEALKLFDEGHIRAASGYNDIGFNTFFKRGWKRFYLKWYGDFLPSASALCPKTAELLGKIPSINAAMFTLLPPGSRLGAHRDPFAGSLRYHLGLVTPNSPDCYIIVDGEKYYWKDGEAVMFDETYIHQAENRTDVTRVILFCDIERPMSNPVLRWINRVIGHGMIRAAATQNVPGEHVGVLNHIFAYVYQIRALGIRIKEWHKPIYYLLKWSLLAALGYAIVVGF</sequence>